<comment type="caution">
    <text evidence="1">The sequence shown here is derived from an EMBL/GenBank/DDBJ whole genome shotgun (WGS) entry which is preliminary data.</text>
</comment>
<protein>
    <submittedName>
        <fullName evidence="1">Uncharacterized protein</fullName>
    </submittedName>
</protein>
<accession>A0A9D1AFA6</accession>
<reference evidence="1" key="1">
    <citation type="submission" date="2020-10" db="EMBL/GenBank/DDBJ databases">
        <authorList>
            <person name="Gilroy R."/>
        </authorList>
    </citation>
    <scope>NUCLEOTIDE SEQUENCE</scope>
    <source>
        <strain evidence="1">ChiSjej4B22-8148</strain>
    </source>
</reference>
<gene>
    <name evidence="1" type="ORF">IAB31_10335</name>
</gene>
<name>A0A9D1AFA6_9FIRM</name>
<organism evidence="1 2">
    <name type="scientific">Candidatus Choladousia intestinavium</name>
    <dbReference type="NCBI Taxonomy" id="2840727"/>
    <lineage>
        <taxon>Bacteria</taxon>
        <taxon>Bacillati</taxon>
        <taxon>Bacillota</taxon>
        <taxon>Clostridia</taxon>
        <taxon>Lachnospirales</taxon>
        <taxon>Lachnospiraceae</taxon>
        <taxon>Lachnospiraceae incertae sedis</taxon>
        <taxon>Candidatus Choladousia</taxon>
    </lineage>
</organism>
<sequence length="125" mass="15436">MREYVSKMECEHCRQVWDIFREYFEEEGETCGVDAYPYGFVVLRWFKPGEGFDLQEYFESAPELFEWLLEEVERYYLDSFQEELGLEDLTDCQLFERMPDVKKQELEERKKGFQESYERLRDSWK</sequence>
<dbReference type="EMBL" id="DVGK01000115">
    <property type="protein sequence ID" value="HIR14304.1"/>
    <property type="molecule type" value="Genomic_DNA"/>
</dbReference>
<dbReference type="Proteomes" id="UP000886757">
    <property type="component" value="Unassembled WGS sequence"/>
</dbReference>
<evidence type="ECO:0000313" key="1">
    <source>
        <dbReference type="EMBL" id="HIR14304.1"/>
    </source>
</evidence>
<dbReference type="AlphaFoldDB" id="A0A9D1AFA6"/>
<reference evidence="1" key="2">
    <citation type="journal article" date="2021" name="PeerJ">
        <title>Extensive microbial diversity within the chicken gut microbiome revealed by metagenomics and culture.</title>
        <authorList>
            <person name="Gilroy R."/>
            <person name="Ravi A."/>
            <person name="Getino M."/>
            <person name="Pursley I."/>
            <person name="Horton D.L."/>
            <person name="Alikhan N.F."/>
            <person name="Baker D."/>
            <person name="Gharbi K."/>
            <person name="Hall N."/>
            <person name="Watson M."/>
            <person name="Adriaenssens E.M."/>
            <person name="Foster-Nyarko E."/>
            <person name="Jarju S."/>
            <person name="Secka A."/>
            <person name="Antonio M."/>
            <person name="Oren A."/>
            <person name="Chaudhuri R.R."/>
            <person name="La Ragione R."/>
            <person name="Hildebrand F."/>
            <person name="Pallen M.J."/>
        </authorList>
    </citation>
    <scope>NUCLEOTIDE SEQUENCE</scope>
    <source>
        <strain evidence="1">ChiSjej4B22-8148</strain>
    </source>
</reference>
<evidence type="ECO:0000313" key="2">
    <source>
        <dbReference type="Proteomes" id="UP000886757"/>
    </source>
</evidence>
<proteinExistence type="predicted"/>